<protein>
    <recommendedName>
        <fullName evidence="4">Pentatricopeptide repeat-containing protein</fullName>
    </recommendedName>
</protein>
<dbReference type="PANTHER" id="PTHR47926:SF371">
    <property type="entry name" value="TETRATRICOPEPTIDE REPEAT-LIKE SUPERFAMILY PROTEIN"/>
    <property type="match status" value="1"/>
</dbReference>
<dbReference type="EMBL" id="JAVXUO010003223">
    <property type="protein sequence ID" value="KAK2965400.1"/>
    <property type="molecule type" value="Genomic_DNA"/>
</dbReference>
<evidence type="ECO:0000313" key="3">
    <source>
        <dbReference type="Proteomes" id="UP001187471"/>
    </source>
</evidence>
<feature type="region of interest" description="Disordered" evidence="1">
    <location>
        <begin position="43"/>
        <end position="74"/>
    </location>
</feature>
<dbReference type="InterPro" id="IPR046960">
    <property type="entry name" value="PPR_At4g14850-like_plant"/>
</dbReference>
<evidence type="ECO:0000313" key="2">
    <source>
        <dbReference type="EMBL" id="KAK2965400.1"/>
    </source>
</evidence>
<keyword evidence="3" id="KW-1185">Reference proteome</keyword>
<dbReference type="Pfam" id="PF20431">
    <property type="entry name" value="E_motif"/>
    <property type="match status" value="1"/>
</dbReference>
<sequence length="233" mass="26476">MMTSMDRADDKRMMTSLAQAVATAPKLPPTTAAASLFCRWPSPPLPNADRQHRQRDDADEDADRKQIRKPSSSFAKPSPLTLPFIVDVELKSYPFCVSSQWMPIKADSVIWTTLLGACKKHINIKLAELAFQQLIELDLENPSNYVMLSNIYGDAKRWEDVARSKMAMRDTGSRKLPGLSLIEVIGGVVEFYAFDEKHSRKDEIYGALRDLRKLLRSSEYFPDRIEAFDEESM</sequence>
<accession>A0AA88U072</accession>
<dbReference type="AlphaFoldDB" id="A0AA88U072"/>
<proteinExistence type="predicted"/>
<comment type="caution">
    <text evidence="2">The sequence shown here is derived from an EMBL/GenBank/DDBJ whole genome shotgun (WGS) entry which is preliminary data.</text>
</comment>
<dbReference type="Proteomes" id="UP001187471">
    <property type="component" value="Unassembled WGS sequence"/>
</dbReference>
<organism evidence="2 3">
    <name type="scientific">Escallonia rubra</name>
    <dbReference type="NCBI Taxonomy" id="112253"/>
    <lineage>
        <taxon>Eukaryota</taxon>
        <taxon>Viridiplantae</taxon>
        <taxon>Streptophyta</taxon>
        <taxon>Embryophyta</taxon>
        <taxon>Tracheophyta</taxon>
        <taxon>Spermatophyta</taxon>
        <taxon>Magnoliopsida</taxon>
        <taxon>eudicotyledons</taxon>
        <taxon>Gunneridae</taxon>
        <taxon>Pentapetalae</taxon>
        <taxon>asterids</taxon>
        <taxon>campanulids</taxon>
        <taxon>Escalloniales</taxon>
        <taxon>Escalloniaceae</taxon>
        <taxon>Escallonia</taxon>
    </lineage>
</organism>
<gene>
    <name evidence="2" type="ORF">RJ640_001477</name>
</gene>
<dbReference type="PANTHER" id="PTHR47926">
    <property type="entry name" value="PENTATRICOPEPTIDE REPEAT-CONTAINING PROTEIN"/>
    <property type="match status" value="1"/>
</dbReference>
<dbReference type="GO" id="GO:0003723">
    <property type="term" value="F:RNA binding"/>
    <property type="evidence" value="ECO:0007669"/>
    <property type="project" value="InterPro"/>
</dbReference>
<name>A0AA88U072_9ASTE</name>
<dbReference type="GO" id="GO:0009451">
    <property type="term" value="P:RNA modification"/>
    <property type="evidence" value="ECO:0007669"/>
    <property type="project" value="InterPro"/>
</dbReference>
<reference evidence="2" key="1">
    <citation type="submission" date="2022-12" db="EMBL/GenBank/DDBJ databases">
        <title>Draft genome assemblies for two species of Escallonia (Escalloniales).</title>
        <authorList>
            <person name="Chanderbali A."/>
            <person name="Dervinis C."/>
            <person name="Anghel I."/>
            <person name="Soltis D."/>
            <person name="Soltis P."/>
            <person name="Zapata F."/>
        </authorList>
    </citation>
    <scope>NUCLEOTIDE SEQUENCE</scope>
    <source>
        <strain evidence="2">UCBG92.1500</strain>
        <tissue evidence="2">Leaf</tissue>
    </source>
</reference>
<evidence type="ECO:0008006" key="4">
    <source>
        <dbReference type="Google" id="ProtNLM"/>
    </source>
</evidence>
<evidence type="ECO:0000256" key="1">
    <source>
        <dbReference type="SAM" id="MobiDB-lite"/>
    </source>
</evidence>
<dbReference type="InterPro" id="IPR046848">
    <property type="entry name" value="E_motif"/>
</dbReference>